<dbReference type="AlphaFoldDB" id="A0A3L6QJ91"/>
<evidence type="ECO:0000256" key="1">
    <source>
        <dbReference type="SAM" id="MobiDB-lite"/>
    </source>
</evidence>
<dbReference type="OrthoDB" id="1710745at2759"/>
<dbReference type="Proteomes" id="UP000275267">
    <property type="component" value="Unassembled WGS sequence"/>
</dbReference>
<feature type="compositionally biased region" description="Basic residues" evidence="1">
    <location>
        <begin position="120"/>
        <end position="131"/>
    </location>
</feature>
<dbReference type="InterPro" id="IPR000626">
    <property type="entry name" value="Ubiquitin-like_dom"/>
</dbReference>
<evidence type="ECO:0000313" key="4">
    <source>
        <dbReference type="Proteomes" id="UP000275267"/>
    </source>
</evidence>
<dbReference type="GO" id="GO:0016301">
    <property type="term" value="F:kinase activity"/>
    <property type="evidence" value="ECO:0007669"/>
    <property type="project" value="UniProtKB-KW"/>
</dbReference>
<name>A0A3L6QJ91_PANMI</name>
<comment type="caution">
    <text evidence="3">The sequence shown here is derived from an EMBL/GenBank/DDBJ whole genome shotgun (WGS) entry which is preliminary data.</text>
</comment>
<sequence>MLKTEVIHGGSLTDSSGLCLRDSFLYALHSAQTTKPFFQLGRSKLPTFQYRIRVHKGHPDPALPGADKRPALTHRGGAPTTRTRDAASRRPAGECGQERERGEGGGDARPQHQRVEQGGKRRHSEKRRRRAAANVEGLLRGRKRAGEDGRARPRPAGSWGAANRNRGRSRTGRDGIERKAPGFCRCVVIILEPQQQWKDSRRLHPIPPVPGFVPPLRDAGWESAKKKMSAASVATLSPLEDQLALVPQCLFGAQPLDSILIFLAVPGKPLLPMRVLDSESVTSVKLRIQWFRGFVVTKQRLVFGGHELTRNSSRVRDYGLADGNVLHLVVRLADLRAITIKTANGKKFKFQVESGRNVGYLKNKIAAETGKEIESLKDLRLVLGDEELEDHQLSLILRRRMM</sequence>
<dbReference type="PROSITE" id="PS50053">
    <property type="entry name" value="UBIQUITIN_2"/>
    <property type="match status" value="2"/>
</dbReference>
<evidence type="ECO:0000259" key="2">
    <source>
        <dbReference type="PROSITE" id="PS50053"/>
    </source>
</evidence>
<accession>A0A3L6QJ91</accession>
<feature type="domain" description="Ubiquitin-like" evidence="2">
    <location>
        <begin position="259"/>
        <end position="331"/>
    </location>
</feature>
<keyword evidence="4" id="KW-1185">Reference proteome</keyword>
<dbReference type="InterPro" id="IPR029071">
    <property type="entry name" value="Ubiquitin-like_domsf"/>
</dbReference>
<reference evidence="4" key="1">
    <citation type="journal article" date="2019" name="Nat. Commun.">
        <title>The genome of broomcorn millet.</title>
        <authorList>
            <person name="Zou C."/>
            <person name="Miki D."/>
            <person name="Li D."/>
            <person name="Tang Q."/>
            <person name="Xiao L."/>
            <person name="Rajput S."/>
            <person name="Deng P."/>
            <person name="Jia W."/>
            <person name="Huang R."/>
            <person name="Zhang M."/>
            <person name="Sun Y."/>
            <person name="Hu J."/>
            <person name="Fu X."/>
            <person name="Schnable P.S."/>
            <person name="Li F."/>
            <person name="Zhang H."/>
            <person name="Feng B."/>
            <person name="Zhu X."/>
            <person name="Liu R."/>
            <person name="Schnable J.C."/>
            <person name="Zhu J.-K."/>
            <person name="Zhang H."/>
        </authorList>
    </citation>
    <scope>NUCLEOTIDE SEQUENCE [LARGE SCALE GENOMIC DNA]</scope>
</reference>
<protein>
    <submittedName>
        <fullName evidence="3">Phosphatidylinositol 4-kinase gamma 4-like</fullName>
    </submittedName>
</protein>
<feature type="region of interest" description="Disordered" evidence="1">
    <location>
        <begin position="56"/>
        <end position="176"/>
    </location>
</feature>
<dbReference type="SMART" id="SM00213">
    <property type="entry name" value="UBQ"/>
    <property type="match status" value="2"/>
</dbReference>
<feature type="domain" description="Ubiquitin-like" evidence="2">
    <location>
        <begin position="336"/>
        <end position="392"/>
    </location>
</feature>
<gene>
    <name evidence="3" type="ORF">C2845_PM12G09880</name>
</gene>
<proteinExistence type="predicted"/>
<dbReference type="SUPFAM" id="SSF54236">
    <property type="entry name" value="Ubiquitin-like"/>
    <property type="match status" value="2"/>
</dbReference>
<dbReference type="STRING" id="4540.A0A3L6QJ91"/>
<dbReference type="Pfam" id="PF00240">
    <property type="entry name" value="ubiquitin"/>
    <property type="match status" value="2"/>
</dbReference>
<feature type="compositionally biased region" description="Basic and acidic residues" evidence="1">
    <location>
        <begin position="82"/>
        <end position="119"/>
    </location>
</feature>
<evidence type="ECO:0000313" key="3">
    <source>
        <dbReference type="EMBL" id="RLM80520.1"/>
    </source>
</evidence>
<dbReference type="Gene3D" id="3.10.20.90">
    <property type="entry name" value="Phosphatidylinositol 3-kinase Catalytic Subunit, Chain A, domain 1"/>
    <property type="match status" value="2"/>
</dbReference>
<dbReference type="EMBL" id="PQIB02000012">
    <property type="protein sequence ID" value="RLM80520.1"/>
    <property type="molecule type" value="Genomic_DNA"/>
</dbReference>
<dbReference type="CDD" id="cd17039">
    <property type="entry name" value="Ubl_ubiquitin_like"/>
    <property type="match status" value="1"/>
</dbReference>
<organism evidence="3 4">
    <name type="scientific">Panicum miliaceum</name>
    <name type="common">Proso millet</name>
    <name type="synonym">Broomcorn millet</name>
    <dbReference type="NCBI Taxonomy" id="4540"/>
    <lineage>
        <taxon>Eukaryota</taxon>
        <taxon>Viridiplantae</taxon>
        <taxon>Streptophyta</taxon>
        <taxon>Embryophyta</taxon>
        <taxon>Tracheophyta</taxon>
        <taxon>Spermatophyta</taxon>
        <taxon>Magnoliopsida</taxon>
        <taxon>Liliopsida</taxon>
        <taxon>Poales</taxon>
        <taxon>Poaceae</taxon>
        <taxon>PACMAD clade</taxon>
        <taxon>Panicoideae</taxon>
        <taxon>Panicodae</taxon>
        <taxon>Paniceae</taxon>
        <taxon>Panicinae</taxon>
        <taxon>Panicum</taxon>
        <taxon>Panicum sect. Panicum</taxon>
    </lineage>
</organism>